<accession>A0A2P2QZB3</accession>
<dbReference type="EMBL" id="GGEC01091845">
    <property type="protein sequence ID" value="MBX72329.1"/>
    <property type="molecule type" value="Transcribed_RNA"/>
</dbReference>
<organism evidence="1">
    <name type="scientific">Rhizophora mucronata</name>
    <name type="common">Asiatic mangrove</name>
    <dbReference type="NCBI Taxonomy" id="61149"/>
    <lineage>
        <taxon>Eukaryota</taxon>
        <taxon>Viridiplantae</taxon>
        <taxon>Streptophyta</taxon>
        <taxon>Embryophyta</taxon>
        <taxon>Tracheophyta</taxon>
        <taxon>Spermatophyta</taxon>
        <taxon>Magnoliopsida</taxon>
        <taxon>eudicotyledons</taxon>
        <taxon>Gunneridae</taxon>
        <taxon>Pentapetalae</taxon>
        <taxon>rosids</taxon>
        <taxon>fabids</taxon>
        <taxon>Malpighiales</taxon>
        <taxon>Rhizophoraceae</taxon>
        <taxon>Rhizophora</taxon>
    </lineage>
</organism>
<sequence length="83" mass="10185">MAIRVTWIVSFSHINIKEVKTVRKRYSATKKNKSCRGKETEKERCKKIWRYGDYKEEDGIGWRWSRWLRKQEVFVLNNLYQSL</sequence>
<name>A0A2P2QZB3_RHIMU</name>
<protein>
    <submittedName>
        <fullName evidence="1">Uncharacterized protein</fullName>
    </submittedName>
</protein>
<reference evidence="1" key="1">
    <citation type="submission" date="2018-02" db="EMBL/GenBank/DDBJ databases">
        <title>Rhizophora mucronata_Transcriptome.</title>
        <authorList>
            <person name="Meera S.P."/>
            <person name="Sreeshan A."/>
            <person name="Augustine A."/>
        </authorList>
    </citation>
    <scope>NUCLEOTIDE SEQUENCE</scope>
    <source>
        <tissue evidence="1">Leaf</tissue>
    </source>
</reference>
<proteinExistence type="predicted"/>
<dbReference type="AlphaFoldDB" id="A0A2P2QZB3"/>
<evidence type="ECO:0000313" key="1">
    <source>
        <dbReference type="EMBL" id="MBX72329.1"/>
    </source>
</evidence>